<dbReference type="OMA" id="DHIGECL"/>
<dbReference type="Gramene" id="QL93p1863_0020:mrna">
    <property type="protein sequence ID" value="QL93p1863_0020:mrna:CDS:1"/>
    <property type="gene ID" value="QL93p1863_0020"/>
</dbReference>
<dbReference type="PANTHER" id="PTHR31286">
    <property type="entry name" value="GLYCINE-RICH CELL WALL STRUCTURAL PROTEIN 1.8-LIKE"/>
    <property type="match status" value="1"/>
</dbReference>
<organism evidence="4 5">
    <name type="scientific">Quercus lobata</name>
    <name type="common">Valley oak</name>
    <dbReference type="NCBI Taxonomy" id="97700"/>
    <lineage>
        <taxon>Eukaryota</taxon>
        <taxon>Viridiplantae</taxon>
        <taxon>Streptophyta</taxon>
        <taxon>Embryophyta</taxon>
        <taxon>Tracheophyta</taxon>
        <taxon>Spermatophyta</taxon>
        <taxon>Magnoliopsida</taxon>
        <taxon>eudicotyledons</taxon>
        <taxon>Gunneridae</taxon>
        <taxon>Pentapetalae</taxon>
        <taxon>rosids</taxon>
        <taxon>fabids</taxon>
        <taxon>Fagales</taxon>
        <taxon>Fagaceae</taxon>
        <taxon>Quercus</taxon>
    </lineage>
</organism>
<feature type="domain" description="DUF4283" evidence="2">
    <location>
        <begin position="38"/>
        <end position="111"/>
    </location>
</feature>
<evidence type="ECO:0000313" key="4">
    <source>
        <dbReference type="EnsemblPlants" id="QL93p1863_0020:mrna:CDS:1"/>
    </source>
</evidence>
<dbReference type="EnsemblPlants" id="QL93p1863_0020:mrna">
    <property type="protein sequence ID" value="QL93p1863_0020:mrna:CDS:1"/>
    <property type="gene ID" value="QL93p1863_0020"/>
</dbReference>
<evidence type="ECO:0008006" key="6">
    <source>
        <dbReference type="Google" id="ProtNLM"/>
    </source>
</evidence>
<evidence type="ECO:0000256" key="1">
    <source>
        <dbReference type="SAM" id="MobiDB-lite"/>
    </source>
</evidence>
<dbReference type="AlphaFoldDB" id="A0A7N2N6N1"/>
<feature type="region of interest" description="Disordered" evidence="1">
    <location>
        <begin position="307"/>
        <end position="328"/>
    </location>
</feature>
<accession>A0A7N2N6N1</accession>
<sequence>MDDLTKQWNCLSLSEREGDDLCIKKDRQSKEHIIAALFLTRRALNMEAVARTFKPLWRSENGFKIQREGDHKVLFVFDNKEDVDRILSTEPWSFDKSLVVTQRFERNSSIEELCFDKASFWVQVHNIPIRYRNRSVAEDICDSIGQVHRSVANSEGGGGSFMRVRVTLDVYQPLCRGRVIKLEDGEKIWVSFKYERLPNFCYWCGCFDHGDKDCDIWIQSKGTLQSSSQQYGSWLRAPPYAPTNNRVIRVSGYYEDREENISTRRRRAEKQSSIPVSTPVRETQPEKETADTGADFMEFMNLNVEESTELNKDKEQNLRDPETTGDRFEQQTREIDKDLGFNENSIIREPTIDPRKQQAMQAIIDVGKETKKEKHVGPRELSQVHPLPFSDISNAPNLSGVADKNPHPTWKRLARLSVSSQVTVKKSIGAKRPVDMVVDNYELPCKKLVVSSDDKENFLVLAETGSQSRQFQ</sequence>
<dbReference type="Proteomes" id="UP000594261">
    <property type="component" value="Unassembled WGS sequence"/>
</dbReference>
<proteinExistence type="predicted"/>
<keyword evidence="5" id="KW-1185">Reference proteome</keyword>
<feature type="region of interest" description="Disordered" evidence="1">
    <location>
        <begin position="259"/>
        <end position="290"/>
    </location>
</feature>
<dbReference type="InterPro" id="IPR025836">
    <property type="entry name" value="Zn_knuckle_CX2CX4HX4C"/>
</dbReference>
<evidence type="ECO:0000259" key="2">
    <source>
        <dbReference type="Pfam" id="PF14111"/>
    </source>
</evidence>
<name>A0A7N2N6N1_QUELO</name>
<feature type="compositionally biased region" description="Basic and acidic residues" evidence="1">
    <location>
        <begin position="309"/>
        <end position="328"/>
    </location>
</feature>
<dbReference type="Pfam" id="PF14111">
    <property type="entry name" value="DUF4283"/>
    <property type="match status" value="1"/>
</dbReference>
<protein>
    <recommendedName>
        <fullName evidence="6">DUF4283 domain-containing protein</fullName>
    </recommendedName>
</protein>
<feature type="domain" description="Zinc knuckle CX2CX4HX4C" evidence="3">
    <location>
        <begin position="168"/>
        <end position="215"/>
    </location>
</feature>
<evidence type="ECO:0000259" key="3">
    <source>
        <dbReference type="Pfam" id="PF14392"/>
    </source>
</evidence>
<dbReference type="InterPro" id="IPR040256">
    <property type="entry name" value="At4g02000-like"/>
</dbReference>
<evidence type="ECO:0000313" key="5">
    <source>
        <dbReference type="Proteomes" id="UP000594261"/>
    </source>
</evidence>
<dbReference type="Pfam" id="PF14392">
    <property type="entry name" value="zf-CCHC_4"/>
    <property type="match status" value="1"/>
</dbReference>
<reference evidence="4" key="1">
    <citation type="submission" date="2021-01" db="UniProtKB">
        <authorList>
            <consortium name="EnsemblPlants"/>
        </authorList>
    </citation>
    <scope>IDENTIFICATION</scope>
</reference>
<dbReference type="InParanoid" id="A0A7N2N6N1"/>
<dbReference type="PANTHER" id="PTHR31286:SF167">
    <property type="entry name" value="OS09G0268800 PROTEIN"/>
    <property type="match status" value="1"/>
</dbReference>
<dbReference type="InterPro" id="IPR025558">
    <property type="entry name" value="DUF4283"/>
</dbReference>